<comment type="caution">
    <text evidence="3">The sequence shown here is derived from an EMBL/GenBank/DDBJ whole genome shotgun (WGS) entry which is preliminary data.</text>
</comment>
<dbReference type="PANTHER" id="PTHR42840:SF5">
    <property type="entry name" value="NAD(P)-BINDING ROSSMANN-FOLD SUPERFAMILY PROTEIN"/>
    <property type="match status" value="1"/>
</dbReference>
<dbReference type="GO" id="GO:0005737">
    <property type="term" value="C:cytoplasm"/>
    <property type="evidence" value="ECO:0007669"/>
    <property type="project" value="TreeGrafter"/>
</dbReference>
<reference evidence="3 4" key="1">
    <citation type="submission" date="2018-05" db="EMBL/GenBank/DDBJ databases">
        <title>Draft genome sequence of Scytalidium lignicola DSM 105466, a ubiquitous saprotrophic fungus.</title>
        <authorList>
            <person name="Buettner E."/>
            <person name="Gebauer A.M."/>
            <person name="Hofrichter M."/>
            <person name="Liers C."/>
            <person name="Kellner H."/>
        </authorList>
    </citation>
    <scope>NUCLEOTIDE SEQUENCE [LARGE SCALE GENOMIC DNA]</scope>
    <source>
        <strain evidence="3 4">DSM 105466</strain>
    </source>
</reference>
<feature type="non-terminal residue" evidence="3">
    <location>
        <position position="348"/>
    </location>
</feature>
<proteinExistence type="predicted"/>
<dbReference type="Gene3D" id="3.40.50.720">
    <property type="entry name" value="NAD(P)-binding Rossmann-like Domain"/>
    <property type="match status" value="1"/>
</dbReference>
<dbReference type="Proteomes" id="UP000258309">
    <property type="component" value="Unassembled WGS sequence"/>
</dbReference>
<dbReference type="SUPFAM" id="SSF55347">
    <property type="entry name" value="Glyceraldehyde-3-phosphate dehydrogenase-like, C-terminal domain"/>
    <property type="match status" value="1"/>
</dbReference>
<accession>A0A3E2H5G7</accession>
<dbReference type="STRING" id="5539.A0A3E2H5G7"/>
<dbReference type="GO" id="GO:0006740">
    <property type="term" value="P:NADPH regeneration"/>
    <property type="evidence" value="ECO:0007669"/>
    <property type="project" value="TreeGrafter"/>
</dbReference>
<gene>
    <name evidence="3" type="ORF">B7463_g7801</name>
</gene>
<dbReference type="GO" id="GO:0016491">
    <property type="term" value="F:oxidoreductase activity"/>
    <property type="evidence" value="ECO:0007669"/>
    <property type="project" value="TreeGrafter"/>
</dbReference>
<dbReference type="OrthoDB" id="64915at2759"/>
<evidence type="ECO:0008006" key="5">
    <source>
        <dbReference type="Google" id="ProtNLM"/>
    </source>
</evidence>
<evidence type="ECO:0000259" key="2">
    <source>
        <dbReference type="Pfam" id="PF02894"/>
    </source>
</evidence>
<dbReference type="InterPro" id="IPR004104">
    <property type="entry name" value="Gfo/Idh/MocA-like_OxRdtase_C"/>
</dbReference>
<dbReference type="SUPFAM" id="SSF51735">
    <property type="entry name" value="NAD(P)-binding Rossmann-fold domains"/>
    <property type="match status" value="1"/>
</dbReference>
<feature type="domain" description="Gfo/Idh/MocA-like oxidoreductase N-terminal" evidence="1">
    <location>
        <begin position="3"/>
        <end position="124"/>
    </location>
</feature>
<keyword evidence="4" id="KW-1185">Reference proteome</keyword>
<evidence type="ECO:0000313" key="4">
    <source>
        <dbReference type="Proteomes" id="UP000258309"/>
    </source>
</evidence>
<evidence type="ECO:0000259" key="1">
    <source>
        <dbReference type="Pfam" id="PF01408"/>
    </source>
</evidence>
<dbReference type="EMBL" id="NCSJ02000160">
    <property type="protein sequence ID" value="RFU28537.1"/>
    <property type="molecule type" value="Genomic_DNA"/>
</dbReference>
<feature type="domain" description="Gfo/Idh/MocA-like oxidoreductase C-terminal" evidence="2">
    <location>
        <begin position="150"/>
        <end position="339"/>
    </location>
</feature>
<sequence>MTIGVAIIGSGIFAKEEHLPAVQAYPGLSLKAVYSRSLKSAQSLSENLSNIDLYSDDSGSGKTYQDLLQRDDIQAFVIALPITKQADFIEAALAAGKHVLSEKPIAQDIQRSEKLLQFYKSDKVKGGATWAVAENLRFVETIVVAAKEIKKLGKILGFRVKSFGNVAPGGKYIETAWRKVPEHQGGFLLDGGIHTVAAIRLLLGENKPSALASYSALLKSHLPPVDTVNSIWQTSSGISGTFAMSFGTTLSGGAYEIACEDGTVIVEKNKVTVRKGNESDNNIIFQQEFHDRSNGVVGEVAAWAKGIEEGKPNPLQSPEQALADLEILEKMLVSGEKGGVSIPLQYQV</sequence>
<dbReference type="Pfam" id="PF01408">
    <property type="entry name" value="GFO_IDH_MocA"/>
    <property type="match status" value="1"/>
</dbReference>
<dbReference type="PANTHER" id="PTHR42840">
    <property type="entry name" value="NAD(P)-BINDING ROSSMANN-FOLD SUPERFAMILY PROTEIN-RELATED"/>
    <property type="match status" value="1"/>
</dbReference>
<organism evidence="3 4">
    <name type="scientific">Scytalidium lignicola</name>
    <name type="common">Hyphomycete</name>
    <dbReference type="NCBI Taxonomy" id="5539"/>
    <lineage>
        <taxon>Eukaryota</taxon>
        <taxon>Fungi</taxon>
        <taxon>Dikarya</taxon>
        <taxon>Ascomycota</taxon>
        <taxon>Pezizomycotina</taxon>
        <taxon>Leotiomycetes</taxon>
        <taxon>Leotiomycetes incertae sedis</taxon>
        <taxon>Scytalidium</taxon>
    </lineage>
</organism>
<dbReference type="OMA" id="IWVGMDE"/>
<dbReference type="AlphaFoldDB" id="A0A3E2H5G7"/>
<dbReference type="InterPro" id="IPR036291">
    <property type="entry name" value="NAD(P)-bd_dom_sf"/>
</dbReference>
<evidence type="ECO:0000313" key="3">
    <source>
        <dbReference type="EMBL" id="RFU28537.1"/>
    </source>
</evidence>
<protein>
    <recommendedName>
        <fullName evidence="5">Gfo/Idh/MocA-like oxidoreductase N-terminal domain-containing protein</fullName>
    </recommendedName>
</protein>
<dbReference type="GO" id="GO:0000166">
    <property type="term" value="F:nucleotide binding"/>
    <property type="evidence" value="ECO:0007669"/>
    <property type="project" value="InterPro"/>
</dbReference>
<feature type="non-terminal residue" evidence="3">
    <location>
        <position position="1"/>
    </location>
</feature>
<dbReference type="InterPro" id="IPR000683">
    <property type="entry name" value="Gfo/Idh/MocA-like_OxRdtase_N"/>
</dbReference>
<dbReference type="Gene3D" id="3.30.360.10">
    <property type="entry name" value="Dihydrodipicolinate Reductase, domain 2"/>
    <property type="match status" value="1"/>
</dbReference>
<dbReference type="Pfam" id="PF02894">
    <property type="entry name" value="GFO_IDH_MocA_C"/>
    <property type="match status" value="1"/>
</dbReference>
<name>A0A3E2H5G7_SCYLI</name>